<evidence type="ECO:0000313" key="1">
    <source>
        <dbReference type="EMBL" id="VVW13864.1"/>
    </source>
</evidence>
<name>A0A5K1BH50_9MAGN</name>
<dbReference type="AlphaFoldDB" id="A0A5K1BH50"/>
<reference evidence="1" key="1">
    <citation type="submission" date="2019-09" db="EMBL/GenBank/DDBJ databases">
        <authorList>
            <person name="Zhang L."/>
        </authorList>
    </citation>
    <scope>NUCLEOTIDE SEQUENCE</scope>
</reference>
<sequence length="16" mass="1672">MEQQILAAGGAIPMLE</sequence>
<organism evidence="1">
    <name type="scientific">Nymphaea colorata</name>
    <name type="common">pocket water lily</name>
    <dbReference type="NCBI Taxonomy" id="210225"/>
    <lineage>
        <taxon>Eukaryota</taxon>
        <taxon>Viridiplantae</taxon>
        <taxon>Streptophyta</taxon>
        <taxon>Embryophyta</taxon>
        <taxon>Tracheophyta</taxon>
        <taxon>Spermatophyta</taxon>
        <taxon>Magnoliopsida</taxon>
        <taxon>Nymphaeales</taxon>
        <taxon>Nymphaeaceae</taxon>
        <taxon>Nymphaea</taxon>
    </lineage>
</organism>
<dbReference type="EMBL" id="LR721781">
    <property type="protein sequence ID" value="VVW13864.1"/>
    <property type="molecule type" value="Genomic_DNA"/>
</dbReference>
<gene>
    <name evidence="1" type="ORF">NYM_LOCUS16351</name>
</gene>
<proteinExistence type="predicted"/>
<accession>A0A5K1BH50</accession>
<protein>
    <submittedName>
        <fullName evidence="1">Uncharacterized protein</fullName>
    </submittedName>
</protein>